<evidence type="ECO:0000313" key="3">
    <source>
        <dbReference type="EMBL" id="REE96311.1"/>
    </source>
</evidence>
<dbReference type="InterPro" id="IPR050564">
    <property type="entry name" value="F420-G6PD/mer"/>
</dbReference>
<organism evidence="3 4">
    <name type="scientific">Thermomonospora umbrina</name>
    <dbReference type="NCBI Taxonomy" id="111806"/>
    <lineage>
        <taxon>Bacteria</taxon>
        <taxon>Bacillati</taxon>
        <taxon>Actinomycetota</taxon>
        <taxon>Actinomycetes</taxon>
        <taxon>Streptosporangiales</taxon>
        <taxon>Thermomonosporaceae</taxon>
        <taxon>Thermomonospora</taxon>
    </lineage>
</organism>
<comment type="caution">
    <text evidence="3">The sequence shown here is derived from an EMBL/GenBank/DDBJ whole genome shotgun (WGS) entry which is preliminary data.</text>
</comment>
<dbReference type="OrthoDB" id="180193at2"/>
<keyword evidence="1" id="KW-0560">Oxidoreductase</keyword>
<dbReference type="EMBL" id="QTTT01000001">
    <property type="protein sequence ID" value="REE96311.1"/>
    <property type="molecule type" value="Genomic_DNA"/>
</dbReference>
<gene>
    <name evidence="3" type="ORF">DFJ69_1741</name>
</gene>
<dbReference type="PANTHER" id="PTHR43244">
    <property type="match status" value="1"/>
</dbReference>
<feature type="domain" description="Luciferase-like" evidence="2">
    <location>
        <begin position="8"/>
        <end position="290"/>
    </location>
</feature>
<dbReference type="RefSeq" id="WP_116021975.1">
    <property type="nucleotide sequence ID" value="NZ_QTTT01000001.1"/>
</dbReference>
<evidence type="ECO:0000259" key="2">
    <source>
        <dbReference type="Pfam" id="PF00296"/>
    </source>
</evidence>
<protein>
    <submittedName>
        <fullName evidence="3">G6PDH family F420-dependent oxidoreductase</fullName>
    </submittedName>
</protein>
<evidence type="ECO:0000313" key="4">
    <source>
        <dbReference type="Proteomes" id="UP000256661"/>
    </source>
</evidence>
<dbReference type="SUPFAM" id="SSF51679">
    <property type="entry name" value="Bacterial luciferase-like"/>
    <property type="match status" value="1"/>
</dbReference>
<dbReference type="Proteomes" id="UP000256661">
    <property type="component" value="Unassembled WGS sequence"/>
</dbReference>
<dbReference type="Pfam" id="PF00296">
    <property type="entry name" value="Bac_luciferase"/>
    <property type="match status" value="1"/>
</dbReference>
<dbReference type="InterPro" id="IPR036661">
    <property type="entry name" value="Luciferase-like_sf"/>
</dbReference>
<dbReference type="GO" id="GO:0016705">
    <property type="term" value="F:oxidoreductase activity, acting on paired donors, with incorporation or reduction of molecular oxygen"/>
    <property type="evidence" value="ECO:0007669"/>
    <property type="project" value="InterPro"/>
</dbReference>
<proteinExistence type="predicted"/>
<dbReference type="InterPro" id="IPR019945">
    <property type="entry name" value="F420_G6P_DH-rel"/>
</dbReference>
<name>A0A3D9SXI6_9ACTN</name>
<dbReference type="Gene3D" id="3.20.20.30">
    <property type="entry name" value="Luciferase-like domain"/>
    <property type="match status" value="1"/>
</dbReference>
<dbReference type="AlphaFoldDB" id="A0A3D9SXI6"/>
<accession>A0A3D9SXI6</accession>
<evidence type="ECO:0000256" key="1">
    <source>
        <dbReference type="ARBA" id="ARBA00023002"/>
    </source>
</evidence>
<dbReference type="CDD" id="cd01097">
    <property type="entry name" value="Tetrahydromethanopterin_reductase"/>
    <property type="match status" value="1"/>
</dbReference>
<keyword evidence="4" id="KW-1185">Reference proteome</keyword>
<dbReference type="InterPro" id="IPR011251">
    <property type="entry name" value="Luciferase-like_dom"/>
</dbReference>
<sequence length="319" mass="35122">MTRIGYFLASEEHGPRELVRQARMAEEAGFEGLWISDHFHPWLDEQGQSPFVWSTIGALSGAVSIPVTTAVTCPTVRIHPAIIAQAAATSQALLDGRFRLGLGSGEALNEHVTGAPWPGAAERLEMLEEAVEVIRKLFTGEQVTHRGTHYTVETARIYTLPDPPPPIFVSAFGAKSAGLAGRISDGLMTTMPNADVIQDFRNAGGHGKPIMAGFKACWAQDEAQAVKTVHRLWRNEQVPGEAGQLLPTPRHFDQISELVTEDMIRQNVPCGPDVDRHLEAFRPFIEAGFDEIYVCQIGPEPEGFFDFYSREVLPRLRQG</sequence>
<dbReference type="NCBIfam" id="TIGR03557">
    <property type="entry name" value="F420_G6P_family"/>
    <property type="match status" value="1"/>
</dbReference>
<reference evidence="3 4" key="1">
    <citation type="submission" date="2018-08" db="EMBL/GenBank/DDBJ databases">
        <title>Sequencing the genomes of 1000 actinobacteria strains.</title>
        <authorList>
            <person name="Klenk H.-P."/>
        </authorList>
    </citation>
    <scope>NUCLEOTIDE SEQUENCE [LARGE SCALE GENOMIC DNA]</scope>
    <source>
        <strain evidence="3 4">DSM 43927</strain>
    </source>
</reference>
<dbReference type="PANTHER" id="PTHR43244:SF1">
    <property type="entry name" value="5,10-METHYLENETETRAHYDROMETHANOPTERIN REDUCTASE"/>
    <property type="match status" value="1"/>
</dbReference>